<protein>
    <submittedName>
        <fullName evidence="1">CAZy families GT2|GT4 protein</fullName>
    </submittedName>
</protein>
<dbReference type="EMBL" id="KF119835">
    <property type="protein sequence ID" value="AIA87103.1"/>
    <property type="molecule type" value="Genomic_DNA"/>
</dbReference>
<reference evidence="1" key="1">
    <citation type="journal article" date="2013" name="Environ. Microbiol.">
        <title>Seasonally variable intestinal metagenomes of the red palm weevil (Rhynchophorus ferrugineus).</title>
        <authorList>
            <person name="Jia S."/>
            <person name="Zhang X."/>
            <person name="Zhang G."/>
            <person name="Yin A."/>
            <person name="Zhang S."/>
            <person name="Li F."/>
            <person name="Wang L."/>
            <person name="Zhao D."/>
            <person name="Yun Q."/>
            <person name="Tala"/>
            <person name="Wang J."/>
            <person name="Sun G."/>
            <person name="Baabdullah M."/>
            <person name="Yu X."/>
            <person name="Hu S."/>
            <person name="Al-Mssallem I.S."/>
            <person name="Yu J."/>
        </authorList>
    </citation>
    <scope>NUCLEOTIDE SEQUENCE</scope>
</reference>
<name>A0A060BRR9_9PROT</name>
<accession>A0A060BRR9</accession>
<evidence type="ECO:0000313" key="1">
    <source>
        <dbReference type="EMBL" id="AIA87103.1"/>
    </source>
</evidence>
<sequence length="83" mass="8810">MLLNADTVLHAGGLDEMIRVAHAHPEIGTVTAMSNNATIFSYPCAELRETSLPDIDWPTLAALALAENAGRCEACRPVMVSAC</sequence>
<dbReference type="AlphaFoldDB" id="A0A060BRR9"/>
<proteinExistence type="predicted"/>
<organism evidence="1">
    <name type="scientific">uncultured Acetobacter sp</name>
    <dbReference type="NCBI Taxonomy" id="114714"/>
    <lineage>
        <taxon>Bacteria</taxon>
        <taxon>Pseudomonadati</taxon>
        <taxon>Pseudomonadota</taxon>
        <taxon>Alphaproteobacteria</taxon>
        <taxon>Acetobacterales</taxon>
        <taxon>Acetobacteraceae</taxon>
        <taxon>Acetobacter</taxon>
        <taxon>environmental samples</taxon>
    </lineage>
</organism>